<dbReference type="PANTHER" id="PTHR43806">
    <property type="entry name" value="PEPTIDASE S8"/>
    <property type="match status" value="1"/>
</dbReference>
<protein>
    <recommendedName>
        <fullName evidence="10">Peptidase S8/S53 domain-containing protein</fullName>
    </recommendedName>
</protein>
<dbReference type="InterPro" id="IPR036852">
    <property type="entry name" value="Peptidase_S8/S53_dom_sf"/>
</dbReference>
<organism evidence="8 9">
    <name type="scientific">Rhizoctonia solani</name>
    <dbReference type="NCBI Taxonomy" id="456999"/>
    <lineage>
        <taxon>Eukaryota</taxon>
        <taxon>Fungi</taxon>
        <taxon>Dikarya</taxon>
        <taxon>Basidiomycota</taxon>
        <taxon>Agaricomycotina</taxon>
        <taxon>Agaricomycetes</taxon>
        <taxon>Cantharellales</taxon>
        <taxon>Ceratobasidiaceae</taxon>
        <taxon>Rhizoctonia</taxon>
    </lineage>
</organism>
<evidence type="ECO:0000256" key="2">
    <source>
        <dbReference type="ARBA" id="ARBA00022670"/>
    </source>
</evidence>
<feature type="active site" description="Charge relay system" evidence="5">
    <location>
        <position position="349"/>
    </location>
</feature>
<keyword evidence="4 5" id="KW-0720">Serine protease</keyword>
<proteinExistence type="inferred from homology"/>
<evidence type="ECO:0000256" key="5">
    <source>
        <dbReference type="PROSITE-ProRule" id="PRU01240"/>
    </source>
</evidence>
<accession>A0A8H3BM08</accession>
<evidence type="ECO:0000256" key="3">
    <source>
        <dbReference type="ARBA" id="ARBA00022801"/>
    </source>
</evidence>
<dbReference type="InterPro" id="IPR050131">
    <property type="entry name" value="Peptidase_S8_subtilisin-like"/>
</dbReference>
<dbReference type="InterPro" id="IPR010259">
    <property type="entry name" value="S8pro/Inhibitor_I9"/>
</dbReference>
<dbReference type="InterPro" id="IPR015500">
    <property type="entry name" value="Peptidase_S8_subtilisin-rel"/>
</dbReference>
<reference evidence="8" key="1">
    <citation type="submission" date="2021-01" db="EMBL/GenBank/DDBJ databases">
        <authorList>
            <person name="Kaushik A."/>
        </authorList>
    </citation>
    <scope>NUCLEOTIDE SEQUENCE</scope>
    <source>
        <strain evidence="8">AG2-2IIIB</strain>
    </source>
</reference>
<comment type="caution">
    <text evidence="8">The sequence shown here is derived from an EMBL/GenBank/DDBJ whole genome shotgun (WGS) entry which is preliminary data.</text>
</comment>
<dbReference type="InterPro" id="IPR034193">
    <property type="entry name" value="PCSK9_ProteinaseK-like"/>
</dbReference>
<keyword evidence="3 5" id="KW-0378">Hydrolase</keyword>
<dbReference type="CDD" id="cd04077">
    <property type="entry name" value="Peptidases_S8_PCSK9_ProteinaseK_like"/>
    <property type="match status" value="1"/>
</dbReference>
<dbReference type="PANTHER" id="PTHR43806:SF11">
    <property type="entry name" value="CEREVISIN-RELATED"/>
    <property type="match status" value="1"/>
</dbReference>
<dbReference type="Gene3D" id="3.40.50.200">
    <property type="entry name" value="Peptidase S8/S53 domain"/>
    <property type="match status" value="1"/>
</dbReference>
<evidence type="ECO:0000256" key="1">
    <source>
        <dbReference type="ARBA" id="ARBA00011073"/>
    </source>
</evidence>
<name>A0A8H3BM08_9AGAM</name>
<evidence type="ECO:0000313" key="9">
    <source>
        <dbReference type="Proteomes" id="UP000663843"/>
    </source>
</evidence>
<dbReference type="EMBL" id="CAJMWT010002946">
    <property type="protein sequence ID" value="CAE6458965.1"/>
    <property type="molecule type" value="Genomic_DNA"/>
</dbReference>
<dbReference type="InterPro" id="IPR000209">
    <property type="entry name" value="Peptidase_S8/S53_dom"/>
</dbReference>
<dbReference type="GO" id="GO:0004252">
    <property type="term" value="F:serine-type endopeptidase activity"/>
    <property type="evidence" value="ECO:0007669"/>
    <property type="project" value="UniProtKB-UniRule"/>
</dbReference>
<dbReference type="PRINTS" id="PR00723">
    <property type="entry name" value="SUBTILISIN"/>
</dbReference>
<feature type="active site" description="Charge relay system" evidence="5">
    <location>
        <position position="194"/>
    </location>
</feature>
<evidence type="ECO:0000256" key="4">
    <source>
        <dbReference type="ARBA" id="ARBA00022825"/>
    </source>
</evidence>
<evidence type="ECO:0000259" key="6">
    <source>
        <dbReference type="Pfam" id="PF00082"/>
    </source>
</evidence>
<evidence type="ECO:0000259" key="7">
    <source>
        <dbReference type="Pfam" id="PF05922"/>
    </source>
</evidence>
<evidence type="ECO:0000313" key="8">
    <source>
        <dbReference type="EMBL" id="CAE6458965.1"/>
    </source>
</evidence>
<keyword evidence="2 5" id="KW-0645">Protease</keyword>
<dbReference type="AlphaFoldDB" id="A0A8H3BM08"/>
<feature type="domain" description="Inhibitor I9" evidence="7">
    <location>
        <begin position="14"/>
        <end position="76"/>
    </location>
</feature>
<feature type="domain" description="Peptidase S8/S53" evidence="6">
    <location>
        <begin position="159"/>
        <end position="366"/>
    </location>
</feature>
<dbReference type="GO" id="GO:0005615">
    <property type="term" value="C:extracellular space"/>
    <property type="evidence" value="ECO:0007669"/>
    <property type="project" value="TreeGrafter"/>
</dbReference>
<dbReference type="Pfam" id="PF00082">
    <property type="entry name" value="Peptidase_S8"/>
    <property type="match status" value="1"/>
</dbReference>
<dbReference type="Proteomes" id="UP000663843">
    <property type="component" value="Unassembled WGS sequence"/>
</dbReference>
<dbReference type="FunFam" id="3.40.50.200:FF:000007">
    <property type="entry name" value="Subtilisin-like serine protease"/>
    <property type="match status" value="1"/>
</dbReference>
<dbReference type="GO" id="GO:0006508">
    <property type="term" value="P:proteolysis"/>
    <property type="evidence" value="ECO:0007669"/>
    <property type="project" value="UniProtKB-KW"/>
</dbReference>
<gene>
    <name evidence="8" type="ORF">RDB_LOCUS94170</name>
</gene>
<comment type="similarity">
    <text evidence="1 5">Belongs to the peptidase S8 family.</text>
</comment>
<dbReference type="InterPro" id="IPR023827">
    <property type="entry name" value="Peptidase_S8_Asp-AS"/>
</dbReference>
<dbReference type="SUPFAM" id="SSF52743">
    <property type="entry name" value="Subtilisin-like"/>
    <property type="match status" value="1"/>
</dbReference>
<evidence type="ECO:0008006" key="10">
    <source>
        <dbReference type="Google" id="ProtNLM"/>
    </source>
</evidence>
<sequence length="396" mass="43034">MEDIYLVLLTEECDRSTHMQWFHAQERRYLSTEVRCELIYEYQVIKGYSAYLTGTALQEVKDQASVREVVEDTTIHPDGNSDNADKKSQGVEAETYIKLFQGTDNGEGSVPPRINTQRDATWGLQRISQRGPLPSGSHPKDLDFTYRWESPVGTDLVDVYVLDTGVYLEHQDLQPRAIRGKNFTKDPDGDRRGHGTHVAAIIAGSQFGVAKLANIIDVKVIGNQDDGQSSDVLAGIDWAYREFQSKGNRSVVNLSAGGPFNKCLNLAFESAVQKGLHICVSAGNDHQDASCRSPASAQGVIAAAASTINDETNWRSNYGPFVGIYAPGKWIMSAGIRSPSESVINSGTSMSSAYVSGFVAYILGRLGEPIAPGKMLTILKELAVPNALSGVPADTT</sequence>
<dbReference type="PROSITE" id="PS00136">
    <property type="entry name" value="SUBTILASE_ASP"/>
    <property type="match status" value="1"/>
</dbReference>
<feature type="active site" description="Charge relay system" evidence="5">
    <location>
        <position position="163"/>
    </location>
</feature>
<dbReference type="Pfam" id="PF05922">
    <property type="entry name" value="Inhibitor_I9"/>
    <property type="match status" value="1"/>
</dbReference>
<dbReference type="PROSITE" id="PS51892">
    <property type="entry name" value="SUBTILASE"/>
    <property type="match status" value="1"/>
</dbReference>